<dbReference type="STRING" id="670580.A0A1X6MSQ7"/>
<dbReference type="PROSITE" id="PS50082">
    <property type="entry name" value="WD_REPEATS_2"/>
    <property type="match status" value="1"/>
</dbReference>
<dbReference type="InterPro" id="IPR036322">
    <property type="entry name" value="WD40_repeat_dom_sf"/>
</dbReference>
<name>A0A1X6MSQ7_9APHY</name>
<dbReference type="Proteomes" id="UP000194127">
    <property type="component" value="Unassembled WGS sequence"/>
</dbReference>
<dbReference type="RefSeq" id="XP_024336209.1">
    <property type="nucleotide sequence ID" value="XM_024486477.1"/>
</dbReference>
<dbReference type="GO" id="GO:0000445">
    <property type="term" value="C:THO complex part of transcription export complex"/>
    <property type="evidence" value="ECO:0007669"/>
    <property type="project" value="TreeGrafter"/>
</dbReference>
<dbReference type="InterPro" id="IPR040132">
    <property type="entry name" value="Tex1/THOC3"/>
</dbReference>
<evidence type="ECO:0000313" key="7">
    <source>
        <dbReference type="Proteomes" id="UP000194127"/>
    </source>
</evidence>
<evidence type="ECO:0000256" key="5">
    <source>
        <dbReference type="SAM" id="MobiDB-lite"/>
    </source>
</evidence>
<sequence>MSNGKDDDEIPTPQRPPSPPLHTTFTVRGIHAPTFSAFRPRDIKISSPHSMTHVAWSCDGKRLGATGIDKSIRVWQPEHSLELRSATSYNTHTDDLDYFAWNPTHADLFCSSSQRDRRIVFWDARQSKPTHTINLKYTPVQLVYSPDASTILSVSSLYKLFILTYGKDGEDSPEQWRVRPSPEPLVSLPITTVLFNHTGDAFITAHTADANLRAIRYPSITSATSFAAHVGGCIATAFDPRGQYLASGGHDSIVNLFDTSDWICTRTITACDNSIHALSFSHDGEFIAIANSGAYIDICATETGMPMHRIPAPGPAQAVSWHPSQPLVAYCGQTKSKEGGPAPLAYVSVFGPGI</sequence>
<evidence type="ECO:0008006" key="8">
    <source>
        <dbReference type="Google" id="ProtNLM"/>
    </source>
</evidence>
<dbReference type="SUPFAM" id="SSF50978">
    <property type="entry name" value="WD40 repeat-like"/>
    <property type="match status" value="1"/>
</dbReference>
<keyword evidence="2" id="KW-0677">Repeat</keyword>
<gene>
    <name evidence="6" type="ORF">POSPLADRAFT_1150944</name>
</gene>
<evidence type="ECO:0000256" key="3">
    <source>
        <dbReference type="ARBA" id="ARBA00046343"/>
    </source>
</evidence>
<evidence type="ECO:0000313" key="6">
    <source>
        <dbReference type="EMBL" id="OSX59415.1"/>
    </source>
</evidence>
<keyword evidence="1 4" id="KW-0853">WD repeat</keyword>
<organism evidence="6 7">
    <name type="scientific">Postia placenta MAD-698-R-SB12</name>
    <dbReference type="NCBI Taxonomy" id="670580"/>
    <lineage>
        <taxon>Eukaryota</taxon>
        <taxon>Fungi</taxon>
        <taxon>Dikarya</taxon>
        <taxon>Basidiomycota</taxon>
        <taxon>Agaricomycotina</taxon>
        <taxon>Agaricomycetes</taxon>
        <taxon>Polyporales</taxon>
        <taxon>Adustoporiaceae</taxon>
        <taxon>Rhodonia</taxon>
    </lineage>
</organism>
<dbReference type="PANTHER" id="PTHR22839">
    <property type="entry name" value="THO COMPLEX SUBUNIT 3 THO3"/>
    <property type="match status" value="1"/>
</dbReference>
<evidence type="ECO:0000256" key="4">
    <source>
        <dbReference type="PROSITE-ProRule" id="PRU00221"/>
    </source>
</evidence>
<dbReference type="EMBL" id="KZ110602">
    <property type="protein sequence ID" value="OSX59415.1"/>
    <property type="molecule type" value="Genomic_DNA"/>
</dbReference>
<feature type="repeat" description="WD" evidence="4">
    <location>
        <begin position="226"/>
        <end position="258"/>
    </location>
</feature>
<feature type="region of interest" description="Disordered" evidence="5">
    <location>
        <begin position="1"/>
        <end position="22"/>
    </location>
</feature>
<dbReference type="GeneID" id="36331426"/>
<dbReference type="OrthoDB" id="340259at2759"/>
<dbReference type="InterPro" id="IPR001680">
    <property type="entry name" value="WD40_rpt"/>
</dbReference>
<feature type="compositionally biased region" description="Acidic residues" evidence="5">
    <location>
        <begin position="1"/>
        <end position="10"/>
    </location>
</feature>
<evidence type="ECO:0000256" key="2">
    <source>
        <dbReference type="ARBA" id="ARBA00022737"/>
    </source>
</evidence>
<reference evidence="6 7" key="1">
    <citation type="submission" date="2017-04" db="EMBL/GenBank/DDBJ databases">
        <title>Genome Sequence of the Model Brown-Rot Fungus Postia placenta SB12.</title>
        <authorList>
            <consortium name="DOE Joint Genome Institute"/>
            <person name="Gaskell J."/>
            <person name="Kersten P."/>
            <person name="Larrondo L.F."/>
            <person name="Canessa P."/>
            <person name="Martinez D."/>
            <person name="Hibbett D."/>
            <person name="Schmoll M."/>
            <person name="Kubicek C.P."/>
            <person name="Martinez A.T."/>
            <person name="Yadav J."/>
            <person name="Master E."/>
            <person name="Magnuson J.K."/>
            <person name="James T."/>
            <person name="Yaver D."/>
            <person name="Berka R."/>
            <person name="Labutti K."/>
            <person name="Lipzen A."/>
            <person name="Aerts A."/>
            <person name="Barry K."/>
            <person name="Henrissat B."/>
            <person name="Blanchette R."/>
            <person name="Grigoriev I."/>
            <person name="Cullen D."/>
        </authorList>
    </citation>
    <scope>NUCLEOTIDE SEQUENCE [LARGE SCALE GENOMIC DNA]</scope>
    <source>
        <strain evidence="6 7">MAD-698-R-SB12</strain>
    </source>
</reference>
<accession>A0A1X6MSQ7</accession>
<proteinExistence type="inferred from homology"/>
<protein>
    <recommendedName>
        <fullName evidence="8">Anaphase-promoting complex subunit 4 WD40 domain-containing protein</fullName>
    </recommendedName>
</protein>
<dbReference type="GO" id="GO:0006406">
    <property type="term" value="P:mRNA export from nucleus"/>
    <property type="evidence" value="ECO:0007669"/>
    <property type="project" value="InterPro"/>
</dbReference>
<comment type="similarity">
    <text evidence="3">Belongs to the THOC3 family.</text>
</comment>
<dbReference type="SMART" id="SM00320">
    <property type="entry name" value="WD40"/>
    <property type="match status" value="4"/>
</dbReference>
<keyword evidence="7" id="KW-1185">Reference proteome</keyword>
<dbReference type="PANTHER" id="PTHR22839:SF0">
    <property type="entry name" value="THO COMPLEX SUBUNIT 3"/>
    <property type="match status" value="1"/>
</dbReference>
<dbReference type="AlphaFoldDB" id="A0A1X6MSQ7"/>
<evidence type="ECO:0000256" key="1">
    <source>
        <dbReference type="ARBA" id="ARBA00022574"/>
    </source>
</evidence>
<dbReference type="Pfam" id="PF00400">
    <property type="entry name" value="WD40"/>
    <property type="match status" value="2"/>
</dbReference>
<dbReference type="Gene3D" id="2.130.10.10">
    <property type="entry name" value="YVTN repeat-like/Quinoprotein amine dehydrogenase"/>
    <property type="match status" value="2"/>
</dbReference>
<dbReference type="InterPro" id="IPR015943">
    <property type="entry name" value="WD40/YVTN_repeat-like_dom_sf"/>
</dbReference>